<dbReference type="PANTHER" id="PTHR36115">
    <property type="entry name" value="PROLINE-RICH ANTIGEN HOMOLOG-RELATED"/>
    <property type="match status" value="1"/>
</dbReference>
<evidence type="ECO:0000259" key="7">
    <source>
        <dbReference type="Pfam" id="PF06271"/>
    </source>
</evidence>
<feature type="transmembrane region" description="Helical" evidence="6">
    <location>
        <begin position="23"/>
        <end position="49"/>
    </location>
</feature>
<protein>
    <submittedName>
        <fullName evidence="8">Uncharacterized membrane protein YckC, RDD family</fullName>
    </submittedName>
</protein>
<evidence type="ECO:0000256" key="1">
    <source>
        <dbReference type="ARBA" id="ARBA00004651"/>
    </source>
</evidence>
<feature type="transmembrane region" description="Helical" evidence="6">
    <location>
        <begin position="109"/>
        <end position="127"/>
    </location>
</feature>
<dbReference type="OrthoDB" id="9793824at2"/>
<keyword evidence="2" id="KW-1003">Cell membrane</keyword>
<evidence type="ECO:0000256" key="5">
    <source>
        <dbReference type="ARBA" id="ARBA00023136"/>
    </source>
</evidence>
<feature type="transmembrane region" description="Helical" evidence="6">
    <location>
        <begin position="56"/>
        <end position="73"/>
    </location>
</feature>
<keyword evidence="5 6" id="KW-0472">Membrane</keyword>
<dbReference type="AlphaFoldDB" id="A0A1T5J501"/>
<dbReference type="InterPro" id="IPR051791">
    <property type="entry name" value="Pra-immunoreactive"/>
</dbReference>
<proteinExistence type="predicted"/>
<evidence type="ECO:0000313" key="9">
    <source>
        <dbReference type="Proteomes" id="UP000190961"/>
    </source>
</evidence>
<dbReference type="Pfam" id="PF06271">
    <property type="entry name" value="RDD"/>
    <property type="match status" value="1"/>
</dbReference>
<dbReference type="STRING" id="688867.SAMN05660236_0756"/>
<dbReference type="PANTHER" id="PTHR36115:SF9">
    <property type="entry name" value="LMO1584 PROTEIN"/>
    <property type="match status" value="1"/>
</dbReference>
<evidence type="ECO:0000256" key="4">
    <source>
        <dbReference type="ARBA" id="ARBA00022989"/>
    </source>
</evidence>
<dbReference type="InterPro" id="IPR010432">
    <property type="entry name" value="RDD"/>
</dbReference>
<sequence>MEPIDQILDAPADAERHLKFAGFWIRTCALLIDLVILMFVISIVSVLVLGDAGEGVLFVIVFWAIIILYFSILESSGKQATFGKQAVRIKVGKSQGEKLSFANALGRSFGKFVSQLFFCIGFMMVGWDSNKQGIHDKLANTYVYYA</sequence>
<comment type="subcellular location">
    <subcellularLocation>
        <location evidence="1">Cell membrane</location>
        <topology evidence="1">Multi-pass membrane protein</topology>
    </subcellularLocation>
</comment>
<evidence type="ECO:0000256" key="3">
    <source>
        <dbReference type="ARBA" id="ARBA00022692"/>
    </source>
</evidence>
<dbReference type="Proteomes" id="UP000190961">
    <property type="component" value="Unassembled WGS sequence"/>
</dbReference>
<evidence type="ECO:0000313" key="8">
    <source>
        <dbReference type="EMBL" id="SKC46505.1"/>
    </source>
</evidence>
<keyword evidence="9" id="KW-1185">Reference proteome</keyword>
<dbReference type="GO" id="GO:0005886">
    <property type="term" value="C:plasma membrane"/>
    <property type="evidence" value="ECO:0007669"/>
    <property type="project" value="UniProtKB-SubCell"/>
</dbReference>
<evidence type="ECO:0000256" key="6">
    <source>
        <dbReference type="SAM" id="Phobius"/>
    </source>
</evidence>
<gene>
    <name evidence="8" type="ORF">SAMN05660236_0756</name>
</gene>
<keyword evidence="4 6" id="KW-1133">Transmembrane helix</keyword>
<keyword evidence="3 6" id="KW-0812">Transmembrane</keyword>
<feature type="domain" description="RDD" evidence="7">
    <location>
        <begin position="21"/>
        <end position="140"/>
    </location>
</feature>
<organism evidence="8 9">
    <name type="scientific">Ohtaekwangia koreensis</name>
    <dbReference type="NCBI Taxonomy" id="688867"/>
    <lineage>
        <taxon>Bacteria</taxon>
        <taxon>Pseudomonadati</taxon>
        <taxon>Bacteroidota</taxon>
        <taxon>Cytophagia</taxon>
        <taxon>Cytophagales</taxon>
        <taxon>Fulvivirgaceae</taxon>
        <taxon>Ohtaekwangia</taxon>
    </lineage>
</organism>
<evidence type="ECO:0000256" key="2">
    <source>
        <dbReference type="ARBA" id="ARBA00022475"/>
    </source>
</evidence>
<dbReference type="RefSeq" id="WP_079685356.1">
    <property type="nucleotide sequence ID" value="NZ_FUZU01000001.1"/>
</dbReference>
<dbReference type="EMBL" id="FUZU01000001">
    <property type="protein sequence ID" value="SKC46505.1"/>
    <property type="molecule type" value="Genomic_DNA"/>
</dbReference>
<reference evidence="8 9" key="1">
    <citation type="submission" date="2017-02" db="EMBL/GenBank/DDBJ databases">
        <authorList>
            <person name="Peterson S.W."/>
        </authorList>
    </citation>
    <scope>NUCLEOTIDE SEQUENCE [LARGE SCALE GENOMIC DNA]</scope>
    <source>
        <strain evidence="8 9">DSM 25262</strain>
    </source>
</reference>
<accession>A0A1T5J501</accession>
<name>A0A1T5J501_9BACT</name>